<dbReference type="EMBL" id="JAAPAO010000504">
    <property type="protein sequence ID" value="KAF4658210.1"/>
    <property type="molecule type" value="Genomic_DNA"/>
</dbReference>
<name>A0A7J6LGU8_PERCH</name>
<dbReference type="PANTHER" id="PTHR23271:SF1">
    <property type="entry name" value="U3 SMALL NUCLEOLAR RNA-ASSOCIATED PROTEIN 6 HOMOLOG"/>
    <property type="match status" value="1"/>
</dbReference>
<sequence>MSDVVQENMEAMLPELMDLQEKGIFTVKELREITKKRRNMEYELQAGNCTKAQFLKYIKHEVRIENTRRKRLAGIKDSVRKRSISDISIQRRIHSIYDRCLARFGSKDLGLWYHYLQYCMDSGSTKMLLKIVMRALRYFPSDHGLWLIACDREVRLGHLNNARSLMQRALRVVPPGTAGRAELLSAFIKLEAVALNRSLQGGEEVSCAVLQVLFKYGMSDLAGTPSLADFLLRFLDVVLRLQESVAAVGKEVAGLGDLMVNAISACVEESKRYPKLGEVEWRLKCQGPEGASERRLTKIAKSIVDEASVDRLKAFVSFCLKSRAFIIEDATPATDEKEQPAAAADGADQKKSSDDDVWAALPTVMVDPELAATVLWSYTKEASGEMLAGLIEGATALSPSMLVPPDVMSHIEEECNKSGTTVQLLVIGSRMGCKTGLTAWLKNDAHRRSLDTQSSLAFLPHVKEDGQDQIFSLILCTKPGCCEDLCKAYLATATSREGAEELARSCLAEAKSRRNAAVAKWSKEQIARVAAPCARCLLANEGLPARDQKRLFESVISVMSSVPSMLPELVEWWLRYSTSKAGDAGLYWKALQDLPPSAHSTFAAQYQKIVDEE</sequence>
<dbReference type="OrthoDB" id="28112at2759"/>
<dbReference type="PANTHER" id="PTHR23271">
    <property type="entry name" value="HEPATOCELLULAR CARCINOMA-ASSOCIATED ANTIGEN 66"/>
    <property type="match status" value="1"/>
</dbReference>
<dbReference type="GO" id="GO:0030515">
    <property type="term" value="F:snoRNA binding"/>
    <property type="evidence" value="ECO:0007669"/>
    <property type="project" value="InterPro"/>
</dbReference>
<dbReference type="GO" id="GO:0034388">
    <property type="term" value="C:Pwp2p-containing subcomplex of 90S preribosome"/>
    <property type="evidence" value="ECO:0007669"/>
    <property type="project" value="TreeGrafter"/>
</dbReference>
<dbReference type="InterPro" id="IPR055347">
    <property type="entry name" value="UTP6_N"/>
</dbReference>
<evidence type="ECO:0000313" key="7">
    <source>
        <dbReference type="EMBL" id="KAF4658210.1"/>
    </source>
</evidence>
<dbReference type="GO" id="GO:0000462">
    <property type="term" value="P:maturation of SSU-rRNA from tricistronic rRNA transcript (SSU-rRNA, 5.8S rRNA, LSU-rRNA)"/>
    <property type="evidence" value="ECO:0007669"/>
    <property type="project" value="InterPro"/>
</dbReference>
<dbReference type="InterPro" id="IPR003107">
    <property type="entry name" value="HAT"/>
</dbReference>
<evidence type="ECO:0000259" key="6">
    <source>
        <dbReference type="Pfam" id="PF08640"/>
    </source>
</evidence>
<dbReference type="AlphaFoldDB" id="A0A7J6LGU8"/>
<accession>A0A7J6LGU8</accession>
<evidence type="ECO:0000256" key="4">
    <source>
        <dbReference type="ARBA" id="ARBA00022737"/>
    </source>
</evidence>
<evidence type="ECO:0000313" key="8">
    <source>
        <dbReference type="Proteomes" id="UP000591131"/>
    </source>
</evidence>
<dbReference type="InterPro" id="IPR013949">
    <property type="entry name" value="Utp6"/>
</dbReference>
<dbReference type="GO" id="GO:0032040">
    <property type="term" value="C:small-subunit processome"/>
    <property type="evidence" value="ECO:0007669"/>
    <property type="project" value="TreeGrafter"/>
</dbReference>
<dbReference type="Proteomes" id="UP000591131">
    <property type="component" value="Unassembled WGS sequence"/>
</dbReference>
<evidence type="ECO:0000256" key="1">
    <source>
        <dbReference type="ARBA" id="ARBA00004604"/>
    </source>
</evidence>
<feature type="domain" description="U3 small nucleolar RNA-associated protein 6 N-terminal" evidence="6">
    <location>
        <begin position="9"/>
        <end position="92"/>
    </location>
</feature>
<dbReference type="SUPFAM" id="SSF48452">
    <property type="entry name" value="TPR-like"/>
    <property type="match status" value="1"/>
</dbReference>
<keyword evidence="8" id="KW-1185">Reference proteome</keyword>
<dbReference type="InterPro" id="IPR011990">
    <property type="entry name" value="TPR-like_helical_dom_sf"/>
</dbReference>
<evidence type="ECO:0000256" key="2">
    <source>
        <dbReference type="ARBA" id="ARBA00010734"/>
    </source>
</evidence>
<dbReference type="Pfam" id="PF08640">
    <property type="entry name" value="U3_assoc_6"/>
    <property type="match status" value="1"/>
</dbReference>
<reference evidence="7 8" key="1">
    <citation type="submission" date="2020-04" db="EMBL/GenBank/DDBJ databases">
        <title>Perkinsus chesapeaki whole genome sequence.</title>
        <authorList>
            <person name="Bogema D.R."/>
        </authorList>
    </citation>
    <scope>NUCLEOTIDE SEQUENCE [LARGE SCALE GENOMIC DNA]</scope>
    <source>
        <strain evidence="7">ATCC PRA-425</strain>
    </source>
</reference>
<keyword evidence="5" id="KW-0539">Nucleus</keyword>
<comment type="subcellular location">
    <subcellularLocation>
        <location evidence="1">Nucleus</location>
        <location evidence="1">Nucleolus</location>
    </subcellularLocation>
</comment>
<dbReference type="SMART" id="SM00386">
    <property type="entry name" value="HAT"/>
    <property type="match status" value="2"/>
</dbReference>
<keyword evidence="4" id="KW-0677">Repeat</keyword>
<gene>
    <name evidence="7" type="primary">UTP6_3</name>
    <name evidence="7" type="ORF">FOL47_008122</name>
</gene>
<proteinExistence type="inferred from homology"/>
<keyword evidence="3" id="KW-0698">rRNA processing</keyword>
<organism evidence="7 8">
    <name type="scientific">Perkinsus chesapeaki</name>
    <name type="common">Clam parasite</name>
    <name type="synonym">Perkinsus andrewsi</name>
    <dbReference type="NCBI Taxonomy" id="330153"/>
    <lineage>
        <taxon>Eukaryota</taxon>
        <taxon>Sar</taxon>
        <taxon>Alveolata</taxon>
        <taxon>Perkinsozoa</taxon>
        <taxon>Perkinsea</taxon>
        <taxon>Perkinsida</taxon>
        <taxon>Perkinsidae</taxon>
        <taxon>Perkinsus</taxon>
    </lineage>
</organism>
<evidence type="ECO:0000256" key="5">
    <source>
        <dbReference type="ARBA" id="ARBA00023242"/>
    </source>
</evidence>
<evidence type="ECO:0000256" key="3">
    <source>
        <dbReference type="ARBA" id="ARBA00022552"/>
    </source>
</evidence>
<dbReference type="Gene3D" id="1.25.40.10">
    <property type="entry name" value="Tetratricopeptide repeat domain"/>
    <property type="match status" value="1"/>
</dbReference>
<comment type="similarity">
    <text evidence="2">Belongs to the UTP6 family.</text>
</comment>
<protein>
    <submittedName>
        <fullName evidence="7">U3 snoRNP protein</fullName>
    </submittedName>
</protein>
<comment type="caution">
    <text evidence="7">The sequence shown here is derived from an EMBL/GenBank/DDBJ whole genome shotgun (WGS) entry which is preliminary data.</text>
</comment>